<name>A0ACB9JNY5_9ASTR</name>
<reference evidence="1 2" key="2">
    <citation type="journal article" date="2022" name="Mol. Ecol. Resour.">
        <title>The genomes of chicory, endive, great burdock and yacon provide insights into Asteraceae paleo-polyploidization history and plant inulin production.</title>
        <authorList>
            <person name="Fan W."/>
            <person name="Wang S."/>
            <person name="Wang H."/>
            <person name="Wang A."/>
            <person name="Jiang F."/>
            <person name="Liu H."/>
            <person name="Zhao H."/>
            <person name="Xu D."/>
            <person name="Zhang Y."/>
        </authorList>
    </citation>
    <scope>NUCLEOTIDE SEQUENCE [LARGE SCALE GENOMIC DNA]</scope>
    <source>
        <strain evidence="2">cv. Yunnan</strain>
        <tissue evidence="1">Leaves</tissue>
    </source>
</reference>
<sequence length="207" mass="22586">MNSVMSAGNNGSGASRGGGERRREEKKLAVHAVNASSKKGCMKGKGGPLNASCTFKGVRQRTWGRWVSEIRQPKTEGRLWLGTYDSSREAAMAYDAAALELFGPNTPLNLPDEVPDLPPPEHSVSLEALVLVTTEALARLRGPVSKIKRMHGGRNHFKEPVGESTFENLNFVLPNYHSHQTICDPGISAMAFDDHAIGFEIEQPFMV</sequence>
<gene>
    <name evidence="1" type="ORF">L1987_08548</name>
</gene>
<evidence type="ECO:0000313" key="2">
    <source>
        <dbReference type="Proteomes" id="UP001056120"/>
    </source>
</evidence>
<organism evidence="1 2">
    <name type="scientific">Smallanthus sonchifolius</name>
    <dbReference type="NCBI Taxonomy" id="185202"/>
    <lineage>
        <taxon>Eukaryota</taxon>
        <taxon>Viridiplantae</taxon>
        <taxon>Streptophyta</taxon>
        <taxon>Embryophyta</taxon>
        <taxon>Tracheophyta</taxon>
        <taxon>Spermatophyta</taxon>
        <taxon>Magnoliopsida</taxon>
        <taxon>eudicotyledons</taxon>
        <taxon>Gunneridae</taxon>
        <taxon>Pentapetalae</taxon>
        <taxon>asterids</taxon>
        <taxon>campanulids</taxon>
        <taxon>Asterales</taxon>
        <taxon>Asteraceae</taxon>
        <taxon>Asteroideae</taxon>
        <taxon>Heliantheae alliance</taxon>
        <taxon>Millerieae</taxon>
        <taxon>Smallanthus</taxon>
    </lineage>
</organism>
<evidence type="ECO:0000313" key="1">
    <source>
        <dbReference type="EMBL" id="KAI3820992.1"/>
    </source>
</evidence>
<comment type="caution">
    <text evidence="1">The sequence shown here is derived from an EMBL/GenBank/DDBJ whole genome shotgun (WGS) entry which is preliminary data.</text>
</comment>
<keyword evidence="2" id="KW-1185">Reference proteome</keyword>
<dbReference type="EMBL" id="CM042020">
    <property type="protein sequence ID" value="KAI3820992.1"/>
    <property type="molecule type" value="Genomic_DNA"/>
</dbReference>
<dbReference type="Proteomes" id="UP001056120">
    <property type="component" value="Linkage Group LG03"/>
</dbReference>
<proteinExistence type="predicted"/>
<accession>A0ACB9JNY5</accession>
<reference evidence="2" key="1">
    <citation type="journal article" date="2022" name="Mol. Ecol. Resour.">
        <title>The genomes of chicory, endive, great burdock and yacon provide insights into Asteraceae palaeo-polyploidization history and plant inulin production.</title>
        <authorList>
            <person name="Fan W."/>
            <person name="Wang S."/>
            <person name="Wang H."/>
            <person name="Wang A."/>
            <person name="Jiang F."/>
            <person name="Liu H."/>
            <person name="Zhao H."/>
            <person name="Xu D."/>
            <person name="Zhang Y."/>
        </authorList>
    </citation>
    <scope>NUCLEOTIDE SEQUENCE [LARGE SCALE GENOMIC DNA]</scope>
    <source>
        <strain evidence="2">cv. Yunnan</strain>
    </source>
</reference>
<protein>
    <submittedName>
        <fullName evidence="1">Uncharacterized protein</fullName>
    </submittedName>
</protein>